<dbReference type="EMBL" id="JANCLL010000054">
    <property type="protein sequence ID" value="MDD1947753.1"/>
    <property type="molecule type" value="Genomic_DNA"/>
</dbReference>
<gene>
    <name evidence="1" type="ORF">NMG11_28420</name>
</gene>
<keyword evidence="2" id="KW-1185">Reference proteome</keyword>
<name>A0ABT5RP26_9PSED</name>
<evidence type="ECO:0000313" key="1">
    <source>
        <dbReference type="EMBL" id="MDD1947753.1"/>
    </source>
</evidence>
<accession>A0ABT5RP26</accession>
<dbReference type="Proteomes" id="UP001150614">
    <property type="component" value="Unassembled WGS sequence"/>
</dbReference>
<dbReference type="InterPro" id="IPR008713">
    <property type="entry name" value="Phage_lambda_NinG"/>
</dbReference>
<protein>
    <submittedName>
        <fullName evidence="1">Recombination protein NinG</fullName>
    </submittedName>
</protein>
<evidence type="ECO:0000313" key="2">
    <source>
        <dbReference type="Proteomes" id="UP001150614"/>
    </source>
</evidence>
<reference evidence="1" key="1">
    <citation type="submission" date="2022-07" db="EMBL/GenBank/DDBJ databases">
        <title>Draft genome of Pseudomonas carnis strain LP isolated from cheese.</title>
        <authorList>
            <person name="Wolfe B.E."/>
        </authorList>
    </citation>
    <scope>NUCLEOTIDE SEQUENCE</scope>
    <source>
        <strain evidence="1">LP</strain>
    </source>
</reference>
<dbReference type="Pfam" id="PF05766">
    <property type="entry name" value="NinG"/>
    <property type="match status" value="1"/>
</dbReference>
<dbReference type="RefSeq" id="WP_274129655.1">
    <property type="nucleotide sequence ID" value="NZ_JANCLL010000054.1"/>
</dbReference>
<sequence length="205" mass="22735">MKRTPLQRKTPLTSGGPRRKRCPECRVMFTPSRDSQAVCGEIECAIAHGKSEKGQESARKAIADVGRKELQAAKERVKPKGQYMRVAQATFNAWVRLRDAALGCVSCNKPATWAGQWHASHFRSVGSSPEHRFNPANVHKACSVCNSHLSGNILGYQPELIRRIGLEAVETLLGPSEPKRYTIEDLKAITAEYRAKTRELKRAAA</sequence>
<proteinExistence type="predicted"/>
<organism evidence="1 2">
    <name type="scientific">Pseudomonas carnis</name>
    <dbReference type="NCBI Taxonomy" id="2487355"/>
    <lineage>
        <taxon>Bacteria</taxon>
        <taxon>Pseudomonadati</taxon>
        <taxon>Pseudomonadota</taxon>
        <taxon>Gammaproteobacteria</taxon>
        <taxon>Pseudomonadales</taxon>
        <taxon>Pseudomonadaceae</taxon>
        <taxon>Pseudomonas</taxon>
    </lineage>
</organism>
<comment type="caution">
    <text evidence="1">The sequence shown here is derived from an EMBL/GenBank/DDBJ whole genome shotgun (WGS) entry which is preliminary data.</text>
</comment>